<feature type="compositionally biased region" description="Low complexity" evidence="1">
    <location>
        <begin position="343"/>
        <end position="356"/>
    </location>
</feature>
<protein>
    <submittedName>
        <fullName evidence="2">Uncharacterized protein</fullName>
    </submittedName>
</protein>
<keyword evidence="3" id="KW-1185">Reference proteome</keyword>
<dbReference type="Proteomes" id="UP000323386">
    <property type="component" value="Unassembled WGS sequence"/>
</dbReference>
<feature type="region of interest" description="Disordered" evidence="1">
    <location>
        <begin position="425"/>
        <end position="467"/>
    </location>
</feature>
<feature type="region of interest" description="Disordered" evidence="1">
    <location>
        <begin position="1"/>
        <end position="92"/>
    </location>
</feature>
<reference evidence="2 3" key="1">
    <citation type="submission" date="2018-03" db="EMBL/GenBank/DDBJ databases">
        <authorList>
            <person name="Guldener U."/>
        </authorList>
    </citation>
    <scope>NUCLEOTIDE SEQUENCE [LARGE SCALE GENOMIC DNA]</scope>
    <source>
        <strain evidence="2 3">DAOM196992</strain>
    </source>
</reference>
<evidence type="ECO:0000313" key="3">
    <source>
        <dbReference type="Proteomes" id="UP000323386"/>
    </source>
</evidence>
<feature type="compositionally biased region" description="Polar residues" evidence="1">
    <location>
        <begin position="252"/>
        <end position="262"/>
    </location>
</feature>
<organism evidence="2 3">
    <name type="scientific">Pseudozyma flocculosa</name>
    <dbReference type="NCBI Taxonomy" id="84751"/>
    <lineage>
        <taxon>Eukaryota</taxon>
        <taxon>Fungi</taxon>
        <taxon>Dikarya</taxon>
        <taxon>Basidiomycota</taxon>
        <taxon>Ustilaginomycotina</taxon>
        <taxon>Ustilaginomycetes</taxon>
        <taxon>Ustilaginales</taxon>
        <taxon>Ustilaginaceae</taxon>
        <taxon>Pseudozyma</taxon>
    </lineage>
</organism>
<proteinExistence type="predicted"/>
<feature type="compositionally biased region" description="Basic and acidic residues" evidence="1">
    <location>
        <begin position="274"/>
        <end position="289"/>
    </location>
</feature>
<gene>
    <name evidence="2" type="ORF">PSFLO_02891</name>
</gene>
<feature type="region of interest" description="Disordered" evidence="1">
    <location>
        <begin position="252"/>
        <end position="371"/>
    </location>
</feature>
<evidence type="ECO:0000313" key="2">
    <source>
        <dbReference type="EMBL" id="SPO37418.1"/>
    </source>
</evidence>
<dbReference type="AlphaFoldDB" id="A0A5C3EYX9"/>
<dbReference type="EMBL" id="OOIP01000007">
    <property type="protein sequence ID" value="SPO37418.1"/>
    <property type="molecule type" value="Genomic_DNA"/>
</dbReference>
<feature type="region of interest" description="Disordered" evidence="1">
    <location>
        <begin position="113"/>
        <end position="132"/>
    </location>
</feature>
<accession>A0A5C3EYX9</accession>
<name>A0A5C3EYX9_9BASI</name>
<feature type="region of interest" description="Disordered" evidence="1">
    <location>
        <begin position="216"/>
        <end position="238"/>
    </location>
</feature>
<feature type="compositionally biased region" description="Basic and acidic residues" evidence="1">
    <location>
        <begin position="156"/>
        <end position="167"/>
    </location>
</feature>
<evidence type="ECO:0000256" key="1">
    <source>
        <dbReference type="SAM" id="MobiDB-lite"/>
    </source>
</evidence>
<feature type="region of interest" description="Disordered" evidence="1">
    <location>
        <begin position="151"/>
        <end position="190"/>
    </location>
</feature>
<sequence length="467" mass="50301">MLADGPFLHGTDGLVPSTPASDRLRGDFGQLDCAARVRPIPHGDRNSAASSKASAGDSIDSMEPLRSSIRSRDVATLEQITEEERSGEDERIVEEEAVAAAREGVGVALAQTVGDGGKLPATSDEESLLDGPRPIRLASERLSELVSSLLNTDPTAKPDDSDADRQPHRSLPILNLGHARSDDTLRSAEPERCVAGPETGFARWYKQSVARAQNTEPLKTADGSPPPSKLQAALSQGDPNAGVVCLDVQYDAKTSPSPTSSEWPFGLTDGDGQGSRDRFKAREGSHSESSDGTDEDWPTDRKAFCHPRRAPHPPSPPRWHKVEDGSRAPSPADVPRRHERTASEAARPASAKAAASRTRKTSGVNREGSLRLLDRVGAKLKLKRLSTESSEERDLFRGCSPTKVGKIPSPLPMGCEGASEVLIKPTKAKEGDAGPGLPSVFDHQQQQQQQQQHRRRRLRLGVGEMPR</sequence>
<feature type="compositionally biased region" description="Basic and acidic residues" evidence="1">
    <location>
        <begin position="179"/>
        <end position="190"/>
    </location>
</feature>